<sequence>MIFIKKKRFLSLLAAICVLIAILTSLTIWKTNSVTKLKTNQTYMLDNKQTGGDPPSYIKFLDNSRYVAIPLQNLDEDSDQIVGVTFIQGTYSQRHNRYILGNNTKETSLVFSNYQDFEKGDYTLQHKKVSPQEKNYIFVGNYIKKEHGAFCYKWAIKINNADKPDRYKSKFVRLKKSKLDIPITEKEFIRKYHKKQ</sequence>
<accession>A0A401IR65</accession>
<keyword evidence="2" id="KW-1185">Reference proteome</keyword>
<comment type="caution">
    <text evidence="1">The sequence shown here is derived from an EMBL/GenBank/DDBJ whole genome shotgun (WGS) entry which is preliminary data.</text>
</comment>
<proteinExistence type="predicted"/>
<reference evidence="1 2" key="1">
    <citation type="journal article" date="2019" name="Int. J. Syst. Evol. Microbiol.">
        <title>Lactobacillus salitolerans sp. nov., a novel lactic acid bacterium isolated from spent mushroom substrates.</title>
        <authorList>
            <person name="Tohno M."/>
            <person name="Tanizawa Y."/>
            <person name="Kojima Y."/>
            <person name="Sakamoto M."/>
            <person name="Nakamura Y."/>
            <person name="Ohkuma M."/>
            <person name="Kobayashi H."/>
        </authorList>
    </citation>
    <scope>NUCLEOTIDE SEQUENCE [LARGE SCALE GENOMIC DNA]</scope>
    <source>
        <strain evidence="1 2">YK43</strain>
    </source>
</reference>
<evidence type="ECO:0000313" key="1">
    <source>
        <dbReference type="EMBL" id="GBG94016.1"/>
    </source>
</evidence>
<evidence type="ECO:0000313" key="2">
    <source>
        <dbReference type="Proteomes" id="UP000286848"/>
    </source>
</evidence>
<gene>
    <name evidence="1" type="ORF">LFYK43_04750</name>
</gene>
<dbReference type="OrthoDB" id="2348073at2"/>
<protein>
    <submittedName>
        <fullName evidence="1">Uncharacterized protein</fullName>
    </submittedName>
</protein>
<dbReference type="AlphaFoldDB" id="A0A401IR65"/>
<dbReference type="Proteomes" id="UP000286848">
    <property type="component" value="Unassembled WGS sequence"/>
</dbReference>
<name>A0A401IR65_9LACO</name>
<organism evidence="1 2">
    <name type="scientific">Ligilactobacillus salitolerans</name>
    <dbReference type="NCBI Taxonomy" id="1808352"/>
    <lineage>
        <taxon>Bacteria</taxon>
        <taxon>Bacillati</taxon>
        <taxon>Bacillota</taxon>
        <taxon>Bacilli</taxon>
        <taxon>Lactobacillales</taxon>
        <taxon>Lactobacillaceae</taxon>
        <taxon>Ligilactobacillus</taxon>
    </lineage>
</organism>
<dbReference type="RefSeq" id="WP_124975050.1">
    <property type="nucleotide sequence ID" value="NZ_BFFP01000005.1"/>
</dbReference>
<dbReference type="EMBL" id="BFFP01000005">
    <property type="protein sequence ID" value="GBG94016.1"/>
    <property type="molecule type" value="Genomic_DNA"/>
</dbReference>